<feature type="chain" id="PRO_5036495458" description="Alpha-2-macroglobulin bait region domain-containing protein" evidence="4">
    <location>
        <begin position="22"/>
        <end position="909"/>
    </location>
</feature>
<evidence type="ECO:0000313" key="7">
    <source>
        <dbReference type="EnsemblMetazoa" id="AALB008491-PA"/>
    </source>
</evidence>
<reference evidence="7 8" key="1">
    <citation type="journal article" date="2017" name="G3 (Bethesda)">
        <title>The Physical Genome Mapping of Anopheles albimanus Corrected Scaffold Misassemblies and Identified Interarm Rearrangements in Genus Anopheles.</title>
        <authorList>
            <person name="Artemov G.N."/>
            <person name="Peery A.N."/>
            <person name="Jiang X."/>
            <person name="Tu Z."/>
            <person name="Stegniy V.N."/>
            <person name="Sharakhova M.V."/>
            <person name="Sharakhov I.V."/>
        </authorList>
    </citation>
    <scope>NUCLEOTIDE SEQUENCE [LARGE SCALE GENOMIC DNA]</scope>
    <source>
        <strain evidence="7 8">ALBI9_A</strain>
    </source>
</reference>
<dbReference type="InterPro" id="IPR001599">
    <property type="entry name" value="Macroglobln_a2"/>
</dbReference>
<dbReference type="PANTHER" id="PTHR11412:SF136">
    <property type="entry name" value="CD109 ANTIGEN"/>
    <property type="match status" value="1"/>
</dbReference>
<sequence>MCSVMKFSLCFLLMCISLGETVLIMTPRILRQNREYTLVVSNVFSENKSDCLLNIRFEGKRKDGSSLINLMKIEIVMPDTMKMITFKVPNNFTEQDPVLKIKGKQPSTSSNFNINHNEELHYLRSLVSGFIQLNKRVFRPDATLKFRVVVFDGDLKPLLSRETTVSVYVYGQWSNVTLNRGVFEDQMAISTIPVLVKGYDLYSFDLKIYPTIVPYVEYQGLNLTVEVKNDLGIPLSGTVKIDLYLTKKKLRPTTKWEINGKRQVYIPFTEKLVDTAPAYNVRVKATFTEQYTNRTVVKGEWIPVYNYKYKVTHDSRLTYRPGSPFIATLKVTDLNDEPANNVTLLVKIAGVENTLAHYRQVMGPQHYTSNVTGYMNIFMYTDESTKLNYLQVLEGSDVKLNKTIYELEGDANMFIKVKLLTRVKFNRIVKLMVSCSHGHSPLLRNIVEAGFFRPNQMNRYPFQVLMSAKLLPLSKIVVTTIVNSKMIFNSVDLLINELGNPLEIKIEENISEDGVEPGDEIELAIRGRPGSFVALAAYDQRLLQYEKDRDIFLDDIWTMFAKFYLSYVYTFTLLEEPGVFIFKLYANAKSLRLESLRLFAWISDQTITISDHHRYDARGIYPDEPRFGMPGPYRTEFLESWLWQNVTIPASGRIGLVVTVPHSTTTWCITGFSMHPKYGLGSVQHTTQFSTKKLIYLLDQLPESMKRGETISLDFTLFSTINETFEATVTMFNAKNQLHFLDGHSGDLTESQIVDVMSTSPTPVSFLVKPMKLGELEIRLNASIMQGVISDSFKKIIKVLPEDFVHEGYQVVRYMYKSFDIPLVGVKKGCLQVELSFLSFNPQTLAVIKEFNVSLSLMEVCKTCFISMQIQLGIPKWNTYLIPSIFTWPSSLSILIVIYIIIILRLTGE</sequence>
<feature type="transmembrane region" description="Helical" evidence="3">
    <location>
        <begin position="885"/>
        <end position="906"/>
    </location>
</feature>
<evidence type="ECO:0000259" key="6">
    <source>
        <dbReference type="SMART" id="SM01360"/>
    </source>
</evidence>
<dbReference type="Pfam" id="PF00207">
    <property type="entry name" value="A2M"/>
    <property type="match status" value="1"/>
</dbReference>
<dbReference type="Pfam" id="PF07703">
    <property type="entry name" value="A2M_BRD"/>
    <property type="match status" value="1"/>
</dbReference>
<dbReference type="SMART" id="SM01359">
    <property type="entry name" value="A2M_N_2"/>
    <property type="match status" value="1"/>
</dbReference>
<dbReference type="GO" id="GO:0004866">
    <property type="term" value="F:endopeptidase inhibitor activity"/>
    <property type="evidence" value="ECO:0007669"/>
    <property type="project" value="InterPro"/>
</dbReference>
<dbReference type="Gene3D" id="2.60.40.1930">
    <property type="match status" value="1"/>
</dbReference>
<dbReference type="Proteomes" id="UP000069272">
    <property type="component" value="Chromosome 3R"/>
</dbReference>
<organism evidence="7 8">
    <name type="scientific">Anopheles albimanus</name>
    <name type="common">New world malaria mosquito</name>
    <dbReference type="NCBI Taxonomy" id="7167"/>
    <lineage>
        <taxon>Eukaryota</taxon>
        <taxon>Metazoa</taxon>
        <taxon>Ecdysozoa</taxon>
        <taxon>Arthropoda</taxon>
        <taxon>Hexapoda</taxon>
        <taxon>Insecta</taxon>
        <taxon>Pterygota</taxon>
        <taxon>Neoptera</taxon>
        <taxon>Endopterygota</taxon>
        <taxon>Diptera</taxon>
        <taxon>Nematocera</taxon>
        <taxon>Culicoidea</taxon>
        <taxon>Culicidae</taxon>
        <taxon>Anophelinae</taxon>
        <taxon>Anopheles</taxon>
    </lineage>
</organism>
<keyword evidence="3" id="KW-0812">Transmembrane</keyword>
<dbReference type="Gene3D" id="2.60.40.1940">
    <property type="match status" value="1"/>
</dbReference>
<feature type="domain" description="Alpha-2-macroglobulin" evidence="6">
    <location>
        <begin position="640"/>
        <end position="731"/>
    </location>
</feature>
<keyword evidence="3" id="KW-1133">Transmembrane helix</keyword>
<dbReference type="EnsemblMetazoa" id="AALB008491-RA">
    <property type="protein sequence ID" value="AALB008491-PA"/>
    <property type="gene ID" value="AALB008491"/>
</dbReference>
<evidence type="ECO:0000256" key="4">
    <source>
        <dbReference type="SAM" id="SignalP"/>
    </source>
</evidence>
<feature type="domain" description="Alpha-2-macroglobulin bait region" evidence="5">
    <location>
        <begin position="415"/>
        <end position="545"/>
    </location>
</feature>
<proteinExistence type="predicted"/>
<dbReference type="Gene3D" id="2.60.40.2950">
    <property type="match status" value="1"/>
</dbReference>
<evidence type="ECO:0000313" key="8">
    <source>
        <dbReference type="Proteomes" id="UP000069272"/>
    </source>
</evidence>
<evidence type="ECO:0000256" key="3">
    <source>
        <dbReference type="SAM" id="Phobius"/>
    </source>
</evidence>
<name>A0A8W7JW67_ANOAL</name>
<evidence type="ECO:0008006" key="9">
    <source>
        <dbReference type="Google" id="ProtNLM"/>
    </source>
</evidence>
<dbReference type="Gene3D" id="2.20.130.20">
    <property type="match status" value="2"/>
</dbReference>
<dbReference type="InterPro" id="IPR050473">
    <property type="entry name" value="A2M/Complement_sys"/>
</dbReference>
<keyword evidence="1 4" id="KW-0732">Signal</keyword>
<feature type="signal peptide" evidence="4">
    <location>
        <begin position="1"/>
        <end position="21"/>
    </location>
</feature>
<keyword evidence="2" id="KW-0882">Thioester bond</keyword>
<keyword evidence="3" id="KW-0472">Membrane</keyword>
<evidence type="ECO:0000256" key="1">
    <source>
        <dbReference type="ARBA" id="ARBA00022729"/>
    </source>
</evidence>
<dbReference type="InterPro" id="IPR013783">
    <property type="entry name" value="Ig-like_fold"/>
</dbReference>
<dbReference type="AlphaFoldDB" id="A0A8W7JW67"/>
<evidence type="ECO:0000259" key="5">
    <source>
        <dbReference type="SMART" id="SM01359"/>
    </source>
</evidence>
<reference evidence="7" key="2">
    <citation type="submission" date="2022-08" db="UniProtKB">
        <authorList>
            <consortium name="EnsemblMetazoa"/>
        </authorList>
    </citation>
    <scope>IDENTIFICATION</scope>
    <source>
        <strain evidence="7">STECLA/ALBI9_A</strain>
    </source>
</reference>
<accession>A0A8W7JW67</accession>
<evidence type="ECO:0000256" key="2">
    <source>
        <dbReference type="ARBA" id="ARBA00022966"/>
    </source>
</evidence>
<dbReference type="PANTHER" id="PTHR11412">
    <property type="entry name" value="MACROGLOBULIN / COMPLEMENT"/>
    <property type="match status" value="1"/>
</dbReference>
<dbReference type="SMART" id="SM01360">
    <property type="entry name" value="A2M"/>
    <property type="match status" value="1"/>
</dbReference>
<keyword evidence="8" id="KW-1185">Reference proteome</keyword>
<dbReference type="InterPro" id="IPR011625">
    <property type="entry name" value="A2M_N_BRD"/>
</dbReference>
<protein>
    <recommendedName>
        <fullName evidence="9">Alpha-2-macroglobulin bait region domain-containing protein</fullName>
    </recommendedName>
</protein>
<dbReference type="Gene3D" id="2.60.40.10">
    <property type="entry name" value="Immunoglobulins"/>
    <property type="match status" value="2"/>
</dbReference>